<reference evidence="4" key="8">
    <citation type="journal article" date="2021" name="Environ Int">
        <title>Environmental chemicals affect circadian rhythms: An underexplored effect influencing health and fitness in animals and humans.</title>
        <authorList>
            <person name="Zheng X."/>
            <person name="Zhang K."/>
            <person name="Zhao Y."/>
            <person name="Fent K."/>
        </authorList>
    </citation>
    <scope>NUCLEOTIDE SEQUENCE</scope>
    <source>
        <strain evidence="4">Tuebingen</strain>
    </source>
</reference>
<dbReference type="HOGENOM" id="CLU_050541_0_0_1"/>
<dbReference type="PANTHER" id="PTHR35441:SF1">
    <property type="entry name" value="CIRCADIAN-ASSOCIATED TRANSCRIPTIONAL REPRESSOR"/>
    <property type="match status" value="1"/>
</dbReference>
<feature type="region of interest" description="Disordered" evidence="1">
    <location>
        <begin position="1"/>
        <end position="64"/>
    </location>
</feature>
<dbReference type="AGR" id="ZFIN:ZDB-GENE-030131-7016"/>
<dbReference type="STRING" id="7955.ENSDARP00000043506"/>
<proteinExistence type="predicted"/>
<keyword evidence="3" id="KW-1185">Reference proteome</keyword>
<dbReference type="KEGG" id="dre:564009"/>
<dbReference type="PANTHER" id="PTHR35441">
    <property type="entry name" value="CIRCADIAN-ASSOCIATED TRANSCRIPTIONAL REPRESSOR"/>
    <property type="match status" value="1"/>
</dbReference>
<reference evidence="4" key="5">
    <citation type="journal article" date="2015" name="Nucleic Acids Res.">
        <title>Global identification of the genetic networks and cis-regulatory elements of the cold response in zebrafish.</title>
        <authorList>
            <person name="Hu P."/>
            <person name="Liu M."/>
            <person name="Zhang D."/>
            <person name="Wang J."/>
            <person name="Niu H."/>
            <person name="Liu Y."/>
            <person name="Wu Z."/>
            <person name="Han B."/>
            <person name="Zhai W."/>
            <person name="Shen Y."/>
            <person name="Chen L."/>
        </authorList>
    </citation>
    <scope>NUCLEOTIDE SEQUENCE</scope>
    <source>
        <strain evidence="4">Tuebingen</strain>
    </source>
</reference>
<dbReference type="eggNOG" id="ENOG502S0BJ">
    <property type="taxonomic scope" value="Eukaryota"/>
</dbReference>
<dbReference type="Pfam" id="PF15673">
    <property type="entry name" value="Ciart"/>
    <property type="match status" value="1"/>
</dbReference>
<name>Q1LXW3_DANRE</name>
<dbReference type="Bgee" id="ENSDARG00000058094">
    <property type="expression patterns" value="Expressed in caudal fin and 28 other cell types or tissues"/>
</dbReference>
<organism evidence="2">
    <name type="scientific">Danio rerio</name>
    <name type="common">Zebrafish</name>
    <name type="synonym">Brachydanio rerio</name>
    <dbReference type="NCBI Taxonomy" id="7955"/>
    <lineage>
        <taxon>Eukaryota</taxon>
        <taxon>Metazoa</taxon>
        <taxon>Chordata</taxon>
        <taxon>Craniata</taxon>
        <taxon>Vertebrata</taxon>
        <taxon>Euteleostomi</taxon>
        <taxon>Actinopterygii</taxon>
        <taxon>Neopterygii</taxon>
        <taxon>Teleostei</taxon>
        <taxon>Ostariophysi</taxon>
        <taxon>Cypriniformes</taxon>
        <taxon>Danionidae</taxon>
        <taxon>Danioninae</taxon>
        <taxon>Danio</taxon>
    </lineage>
</organism>
<evidence type="ECO:0000313" key="2">
    <source>
        <dbReference type="Ensembl" id="ENSDARP00000043506"/>
    </source>
</evidence>
<dbReference type="Ensembl" id="ENSDART00000043507.7">
    <property type="protein sequence ID" value="ENSDARP00000043506.6"/>
    <property type="gene ID" value="ENSDARG00000058094.5"/>
</dbReference>
<feature type="region of interest" description="Disordered" evidence="1">
    <location>
        <begin position="207"/>
        <end position="256"/>
    </location>
</feature>
<feature type="compositionally biased region" description="Low complexity" evidence="1">
    <location>
        <begin position="212"/>
        <end position="223"/>
    </location>
</feature>
<protein>
    <submittedName>
        <fullName evidence="2 4">Circadian-associated repressor of transcription a</fullName>
    </submittedName>
</protein>
<reference evidence="4" key="4">
    <citation type="journal article" date="2015" name="Nat. Commun.">
        <title>RFX transcription factors are essential for hearing in mice.</title>
        <authorList>
            <person name="Elkon R."/>
            <person name="Milon B."/>
            <person name="Morrison L."/>
            <person name="Shah M."/>
            <person name="Vijayakumar S."/>
            <person name="Racherla M."/>
            <person name="Leitch C.C."/>
            <person name="Silipino L."/>
            <person name="Hadi S."/>
            <person name="Weiss-Gayet M."/>
            <person name="Barras E."/>
            <person name="Schmid C.D."/>
            <person name="Ait-Lounis A."/>
            <person name="Barnes A."/>
            <person name="Song Y."/>
            <person name="Eisenman D.J."/>
            <person name="Eliyahu E."/>
            <person name="Frolenkov G.I."/>
            <person name="Strome S.E."/>
            <person name="Durand B."/>
            <person name="Zaghloul N.A."/>
            <person name="Jones S.M."/>
            <person name="Reith W."/>
            <person name="Hertzano R."/>
        </authorList>
    </citation>
    <scope>NUCLEOTIDE SEQUENCE</scope>
    <source>
        <strain evidence="4">Tuebingen</strain>
    </source>
</reference>
<dbReference type="GlyGen" id="Q1LXW3">
    <property type="glycosylation" value="1 site"/>
</dbReference>
<evidence type="ECO:0000313" key="5">
    <source>
        <dbReference type="ZFIN" id="ZDB-GENE-030131-7016"/>
    </source>
</evidence>
<dbReference type="GO" id="GO:0045892">
    <property type="term" value="P:negative regulation of DNA-templated transcription"/>
    <property type="evidence" value="ECO:0000318"/>
    <property type="project" value="GO_Central"/>
</dbReference>
<evidence type="ECO:0000256" key="1">
    <source>
        <dbReference type="SAM" id="MobiDB-lite"/>
    </source>
</evidence>
<dbReference type="AlphaFoldDB" id="Q1LXW3"/>
<reference evidence="4" key="3">
    <citation type="journal article" date="2015" name="Environ. Sci. Technol.">
        <title>Environmental Progestins Progesterone and Drospirenone Alter the Circadian Rhythm Network in Zebrafish (Danio rerio).</title>
        <authorList>
            <person name="Zhao Y."/>
            <person name="Castiglioni S."/>
            <person name="Fent K."/>
        </authorList>
    </citation>
    <scope>NUCLEOTIDE SEQUENCE</scope>
    <source>
        <strain evidence="4">Tuebingen</strain>
    </source>
</reference>
<accession>A0A8M1P362</accession>
<dbReference type="ZFIN" id="ZDB-GENE-030131-7016">
    <property type="gene designation" value="ciarta"/>
</dbReference>
<reference evidence="4" key="9">
    <citation type="journal article" date="2021" name="Sci. Total Environ.">
        <title>The insecticide permethrin induces transgenerational behavioral changes linked to transcriptomic and epigenetic alterations in zebrafish (Danio rerio).</title>
        <authorList>
            <person name="Blanc M."/>
            <person name="Antczak P."/>
            <person name="Cousin X."/>
            <person name="Grunau C."/>
            <person name="Scherbak N."/>
            <person name="Ruegg J."/>
            <person name="Keiter S.H."/>
        </authorList>
    </citation>
    <scope>NUCLEOTIDE SEQUENCE</scope>
    <source>
        <strain evidence="4">Tuebingen</strain>
    </source>
</reference>
<reference evidence="4" key="11">
    <citation type="journal article" date="2022" name="Proc. Natl. Acad. Sci. U.S.A.">
        <title>Voltage-gated sodium channel scn8a is required for innervation and regeneration of amputated adult zebrafish fins.</title>
        <authorList>
            <person name="Osorio-Mendez D."/>
            <person name="Miller A."/>
            <person name="Begeman I.J."/>
            <person name="Kurth A."/>
            <person name="Hagle R."/>
            <person name="Rolph D."/>
            <person name="Dickson A.L."/>
            <person name="Chen C.H."/>
            <person name="Halloran M."/>
            <person name="Poss K.D."/>
            <person name="Kang J."/>
        </authorList>
    </citation>
    <scope>NUCLEOTIDE SEQUENCE</scope>
    <source>
        <strain evidence="4">Tuebingen</strain>
    </source>
</reference>
<dbReference type="EMBL" id="BX248499">
    <property type="status" value="NOT_ANNOTATED_CDS"/>
    <property type="molecule type" value="Genomic_DNA"/>
</dbReference>
<sequence length="358" mass="39301">MLSPGSPSKWQTQDSLSSTPSLMYSESEQTEDESEVFSSESEAAGVPKPLSLANGSSPNSDSRLRFMNQRSNNVVNGQTGPISTPSERISTEGDLRFARKCSELNGYIRPLIELLNGLKTGRYEKGLSSFQQSVAMDRLRRIVGVLQKPDLGEKYMGTLLQLEMMLKVWFPQVRPQHRDSTHSSLHSLMANLPPRWNQDQLHIPVKKRRLSWSDSDSQGSSSSKRFLEDDRGSSPSDTSSWLSSSEHTSSELDDDSAICTHTKNKKTSESKLVENAHLLITEKTISVKETLGTAIGRPPPLVIPPAATGGSVLGTQDCSVSSTTPTSDLTDSGNESVKAEGPKKQVIRKSHRTETLRT</sequence>
<dbReference type="RefSeq" id="NP_001314827.1">
    <property type="nucleotide sequence ID" value="NM_001327898.1"/>
</dbReference>
<dbReference type="OMA" id="DSAICTH"/>
<reference evidence="2 3" key="1">
    <citation type="journal article" date="2013" name="Nature">
        <title>The zebrafish reference genome sequence and its relationship to the human genome.</title>
        <authorList>
            <consortium name="Genome Reference Consortium Zebrafish"/>
            <person name="Howe K."/>
            <person name="Clark M.D."/>
            <person name="Torroja C.F."/>
            <person name="Torrance J."/>
            <person name="Berthelot C."/>
            <person name="Muffato M."/>
            <person name="Collins J.E."/>
            <person name="Humphray S."/>
            <person name="McLaren K."/>
            <person name="Matthews L."/>
            <person name="McLaren S."/>
            <person name="Sealy I."/>
            <person name="Caccamo M."/>
            <person name="Churcher C."/>
            <person name="Scott C."/>
            <person name="Barrett J.C."/>
            <person name="Koch R."/>
            <person name="Rauch G.J."/>
            <person name="White S."/>
            <person name="Chow W."/>
            <person name="Kilian B."/>
            <person name="Quintais L.T."/>
            <person name="Guerra-Assuncao J.A."/>
            <person name="Zhou Y."/>
            <person name="Gu Y."/>
            <person name="Yen J."/>
            <person name="Vogel J.H."/>
            <person name="Eyre T."/>
            <person name="Redmond S."/>
            <person name="Banerjee R."/>
            <person name="Chi J."/>
            <person name="Fu B."/>
            <person name="Langley E."/>
            <person name="Maguire S.F."/>
            <person name="Laird G.K."/>
            <person name="Lloyd D."/>
            <person name="Kenyon E."/>
            <person name="Donaldson S."/>
            <person name="Sehra H."/>
            <person name="Almeida-King J."/>
            <person name="Loveland J."/>
            <person name="Trevanion S."/>
            <person name="Jones M."/>
            <person name="Quail M."/>
            <person name="Willey D."/>
            <person name="Hunt A."/>
            <person name="Burton J."/>
            <person name="Sims S."/>
            <person name="McLay K."/>
            <person name="Plumb B."/>
            <person name="Davis J."/>
            <person name="Clee C."/>
            <person name="Oliver K."/>
            <person name="Clark R."/>
            <person name="Riddle C."/>
            <person name="Elliot D."/>
            <person name="Eliott D."/>
            <person name="Threadgold G."/>
            <person name="Harden G."/>
            <person name="Ware D."/>
            <person name="Begum S."/>
            <person name="Mortimore B."/>
            <person name="Mortimer B."/>
            <person name="Kerry G."/>
            <person name="Heath P."/>
            <person name="Phillimore B."/>
            <person name="Tracey A."/>
            <person name="Corby N."/>
            <person name="Dunn M."/>
            <person name="Johnson C."/>
            <person name="Wood J."/>
            <person name="Clark S."/>
            <person name="Pelan S."/>
            <person name="Griffiths G."/>
            <person name="Smith M."/>
            <person name="Glithero R."/>
            <person name="Howden P."/>
            <person name="Barker N."/>
            <person name="Lloyd C."/>
            <person name="Stevens C."/>
            <person name="Harley J."/>
            <person name="Holt K."/>
            <person name="Panagiotidis G."/>
            <person name="Lovell J."/>
            <person name="Beasley H."/>
            <person name="Henderson C."/>
            <person name="Gordon D."/>
            <person name="Auger K."/>
            <person name="Wright D."/>
            <person name="Collins J."/>
            <person name="Raisen C."/>
            <person name="Dyer L."/>
            <person name="Leung K."/>
            <person name="Robertson L."/>
            <person name="Ambridge K."/>
            <person name="Leongamornlert D."/>
            <person name="McGuire S."/>
            <person name="Gilderthorp R."/>
            <person name="Griffiths C."/>
            <person name="Manthravadi D."/>
            <person name="Nichol S."/>
            <person name="Barker G."/>
            <person name="Whitehead S."/>
            <person name="Kay M."/>
            <person name="Brown J."/>
            <person name="Murnane C."/>
            <person name="Gray E."/>
            <person name="Humphries M."/>
            <person name="Sycamore N."/>
            <person name="Barker D."/>
            <person name="Saunders D."/>
            <person name="Wallis J."/>
            <person name="Babbage A."/>
            <person name="Hammond S."/>
            <person name="Mashreghi-Mohammadi M."/>
            <person name="Barr L."/>
            <person name="Martin S."/>
            <person name="Wray P."/>
            <person name="Ellington A."/>
            <person name="Matthews N."/>
            <person name="Ellwood M."/>
            <person name="Woodmansey R."/>
            <person name="Clark G."/>
            <person name="Cooper J."/>
            <person name="Cooper J."/>
            <person name="Tromans A."/>
            <person name="Grafham D."/>
            <person name="Skuce C."/>
            <person name="Pandian R."/>
            <person name="Andrews R."/>
            <person name="Harrison E."/>
            <person name="Kimberley A."/>
            <person name="Garnett J."/>
            <person name="Fosker N."/>
            <person name="Hall R."/>
            <person name="Garner P."/>
            <person name="Kelly D."/>
            <person name="Bird C."/>
            <person name="Palmer S."/>
            <person name="Gehring I."/>
            <person name="Berger A."/>
            <person name="Dooley C.M."/>
            <person name="Ersan-Urun Z."/>
            <person name="Eser C."/>
            <person name="Geiger H."/>
            <person name="Geisler M."/>
            <person name="Karotki L."/>
            <person name="Kirn A."/>
            <person name="Konantz J."/>
            <person name="Konantz M."/>
            <person name="Oberlander M."/>
            <person name="Rudolph-Geiger S."/>
            <person name="Teucke M."/>
            <person name="Lanz C."/>
            <person name="Raddatz G."/>
            <person name="Osoegawa K."/>
            <person name="Zhu B."/>
            <person name="Rapp A."/>
            <person name="Widaa S."/>
            <person name="Langford C."/>
            <person name="Yang F."/>
            <person name="Schuster S.C."/>
            <person name="Carter N.P."/>
            <person name="Harrow J."/>
            <person name="Ning Z."/>
            <person name="Herrero J."/>
            <person name="Searle S.M."/>
            <person name="Enright A."/>
            <person name="Geisler R."/>
            <person name="Plasterk R.H."/>
            <person name="Lee C."/>
            <person name="Westerfield M."/>
            <person name="de Jong P.J."/>
            <person name="Zon L.I."/>
            <person name="Postlethwait J.H."/>
            <person name="Nusslein-Volhard C."/>
            <person name="Hubbard T.J."/>
            <person name="Roest Crollius H."/>
            <person name="Rogers J."/>
            <person name="Stemple D.L."/>
        </authorList>
    </citation>
    <scope>NUCLEOTIDE SEQUENCE [LARGE SCALE GENOMIC DNA]</scope>
    <source>
        <strain evidence="2">Tuebingen</strain>
    </source>
</reference>
<dbReference type="Proteomes" id="UP000000437">
    <property type="component" value="Chromosome 19"/>
</dbReference>
<accession>Q1LXW3</accession>
<evidence type="ECO:0000313" key="4">
    <source>
        <dbReference type="RefSeq" id="NP_001314827.1"/>
    </source>
</evidence>
<feature type="compositionally biased region" description="Polar residues" evidence="1">
    <location>
        <begin position="1"/>
        <end position="27"/>
    </location>
</feature>
<reference evidence="4" key="12">
    <citation type="journal article" date="2023" name="Antioxidants">
        <title>Chronodisruption and Loss of Melatonin Rhythm, Associated with Alterations in Daily Motor Activity and Mitochondrial Dynamics in Parkinsonian Zebrafish, Are Corrected by Melatonin Treatment.</title>
        <authorList>
            <person name="Aranda-Martinez P."/>
            <person name="Fernandez-Martinez J."/>
            <person name="Ramirez-Casas Y."/>
            <person name="Rodriguez-Santana C."/>
            <person name="Rusanova I."/>
            <person name="Escames G."/>
            <person name="Acuna-Castroviejo D."/>
        </authorList>
    </citation>
    <scope>NUCLEOTIDE SEQUENCE</scope>
    <source>
        <strain evidence="4">Tuebingen</strain>
    </source>
</reference>
<dbReference type="CTD" id="564009"/>
<reference evidence="4" key="7">
    <citation type="journal article" date="2017" name="Genome Res.">
        <title>Dynamic RNA-protein interactions underlie the zebrafish maternal-to-zygotic transition.</title>
        <authorList>
            <person name="Despic V."/>
            <person name="Dejung M."/>
            <person name="Gu M."/>
            <person name="Krishnan J."/>
            <person name="Zhang J."/>
            <person name="Herzel L."/>
            <person name="Straube K."/>
            <person name="Gerstein M.B."/>
            <person name="Butter F."/>
            <person name="Neugebauer K.M."/>
        </authorList>
    </citation>
    <scope>NUCLEOTIDE SEQUENCE</scope>
    <source>
        <strain evidence="4">Tuebingen</strain>
    </source>
</reference>
<dbReference type="GeneTree" id="ENSGT00390000018360"/>
<feature type="compositionally biased region" description="Low complexity" evidence="1">
    <location>
        <begin position="319"/>
        <end position="332"/>
    </location>
</feature>
<dbReference type="GO" id="GO:0000978">
    <property type="term" value="F:RNA polymerase II cis-regulatory region sequence-specific DNA binding"/>
    <property type="evidence" value="ECO:0000318"/>
    <property type="project" value="GO_Central"/>
</dbReference>
<dbReference type="GO" id="GO:0005634">
    <property type="term" value="C:nucleus"/>
    <property type="evidence" value="ECO:0000318"/>
    <property type="project" value="GO_Central"/>
</dbReference>
<evidence type="ECO:0000313" key="3">
    <source>
        <dbReference type="Proteomes" id="UP000000437"/>
    </source>
</evidence>
<reference evidence="4" key="6">
    <citation type="journal article" date="2016" name="Sci. Rep.">
        <title>Progestins alter photo-transduction cascade and circadian rhythm network in eyes of zebrafish (Danio rerio).</title>
        <authorList>
            <person name="Zhao Y."/>
            <person name="Fent K."/>
        </authorList>
    </citation>
    <scope>NUCLEOTIDE SEQUENCE</scope>
    <source>
        <strain evidence="4">Tuebingen</strain>
    </source>
</reference>
<dbReference type="PaxDb" id="7955-ENSDARP00000043506"/>
<dbReference type="EMBL" id="CU466434">
    <property type="status" value="NOT_ANNOTATED_CDS"/>
    <property type="molecule type" value="Genomic_DNA"/>
</dbReference>
<dbReference type="OrthoDB" id="8942320at2759"/>
<feature type="region of interest" description="Disordered" evidence="1">
    <location>
        <begin position="313"/>
        <end position="358"/>
    </location>
</feature>
<feature type="compositionally biased region" description="Low complexity" evidence="1">
    <location>
        <begin position="233"/>
        <end position="247"/>
    </location>
</feature>
<dbReference type="InterPro" id="IPR031373">
    <property type="entry name" value="Ciart"/>
</dbReference>
<gene>
    <name evidence="2 4 5" type="primary">ciarta</name>
    <name evidence="4" type="synonym">C1orf51</name>
    <name evidence="4" type="synonym">chrono</name>
    <name evidence="4" type="synonym">ciart</name>
    <name evidence="4" type="synonym">fk65b05</name>
    <name evidence="4" type="synonym">si:ch211-284a13.1</name>
    <name evidence="4" type="synonym">wu:fk65b05</name>
</gene>
<reference evidence="4" key="13">
    <citation type="submission" date="2025-04" db="UniProtKB">
        <authorList>
            <consortium name="RefSeq"/>
        </authorList>
    </citation>
    <scope>IDENTIFICATION</scope>
    <source>
        <strain evidence="4">Tuebingen</strain>
    </source>
</reference>
<reference evidence="4" key="10">
    <citation type="journal article" date="2022" name="Int. J. Mol. Sci.">
        <title>Transcriptomic Profiling Revealed Signaling Pathways Associated with the Spawning of Female Zebrafish under Cold Stress.</title>
        <authorList>
            <person name="Ge G."/>
            <person name="Long Y."/>
            <person name="Song G."/>
            <person name="Li Q."/>
            <person name="Cui Z."/>
            <person name="Yan H."/>
        </authorList>
    </citation>
    <scope>NUCLEOTIDE SEQUENCE</scope>
    <source>
        <strain evidence="4">Tuebingen</strain>
    </source>
</reference>
<dbReference type="GeneID" id="564009"/>
<dbReference type="GO" id="GO:0032922">
    <property type="term" value="P:circadian regulation of gene expression"/>
    <property type="evidence" value="ECO:0000318"/>
    <property type="project" value="GO_Central"/>
</dbReference>
<reference evidence="2" key="2">
    <citation type="submission" date="2013-08" db="UniProtKB">
        <authorList>
            <consortium name="Ensembl"/>
        </authorList>
    </citation>
    <scope>IDENTIFICATION</scope>
    <source>
        <strain evidence="2">Tuebingen</strain>
    </source>
</reference>